<dbReference type="SUPFAM" id="SSF52743">
    <property type="entry name" value="Subtilisin-like"/>
    <property type="match status" value="1"/>
</dbReference>
<dbReference type="PROSITE" id="PS00137">
    <property type="entry name" value="SUBTILASE_HIS"/>
    <property type="match status" value="1"/>
</dbReference>
<feature type="active site" description="Charge relay system" evidence="5">
    <location>
        <position position="356"/>
    </location>
</feature>
<organism evidence="8 9">
    <name type="scientific">Massilia suwonensis</name>
    <dbReference type="NCBI Taxonomy" id="648895"/>
    <lineage>
        <taxon>Bacteria</taxon>
        <taxon>Pseudomonadati</taxon>
        <taxon>Pseudomonadota</taxon>
        <taxon>Betaproteobacteria</taxon>
        <taxon>Burkholderiales</taxon>
        <taxon>Oxalobacteraceae</taxon>
        <taxon>Telluria group</taxon>
        <taxon>Massilia</taxon>
    </lineage>
</organism>
<keyword evidence="6" id="KW-0732">Signal</keyword>
<keyword evidence="3 5" id="KW-0378">Hydrolase</keyword>
<keyword evidence="9" id="KW-1185">Reference proteome</keyword>
<accession>A0ABW0MQ82</accession>
<dbReference type="PROSITE" id="PS51892">
    <property type="entry name" value="SUBTILASE"/>
    <property type="match status" value="1"/>
</dbReference>
<dbReference type="PANTHER" id="PTHR43806">
    <property type="entry name" value="PEPTIDASE S8"/>
    <property type="match status" value="1"/>
</dbReference>
<dbReference type="InterPro" id="IPR015500">
    <property type="entry name" value="Peptidase_S8_subtilisin-rel"/>
</dbReference>
<dbReference type="InterPro" id="IPR036852">
    <property type="entry name" value="Peptidase_S8/S53_dom_sf"/>
</dbReference>
<evidence type="ECO:0000313" key="8">
    <source>
        <dbReference type="EMBL" id="MFC5479016.1"/>
    </source>
</evidence>
<evidence type="ECO:0000313" key="9">
    <source>
        <dbReference type="Proteomes" id="UP001596101"/>
    </source>
</evidence>
<comment type="caution">
    <text evidence="8">The sequence shown here is derived from an EMBL/GenBank/DDBJ whole genome shotgun (WGS) entry which is preliminary data.</text>
</comment>
<evidence type="ECO:0000256" key="3">
    <source>
        <dbReference type="ARBA" id="ARBA00022801"/>
    </source>
</evidence>
<dbReference type="InterPro" id="IPR023827">
    <property type="entry name" value="Peptidase_S8_Asp-AS"/>
</dbReference>
<dbReference type="PROSITE" id="PS00136">
    <property type="entry name" value="SUBTILASE_ASP"/>
    <property type="match status" value="1"/>
</dbReference>
<dbReference type="InterPro" id="IPR050131">
    <property type="entry name" value="Peptidase_S8_subtilisin-like"/>
</dbReference>
<keyword evidence="2 5" id="KW-0645">Protease</keyword>
<dbReference type="RefSeq" id="WP_379760101.1">
    <property type="nucleotide sequence ID" value="NZ_JBHSMR010000013.1"/>
</dbReference>
<dbReference type="InterPro" id="IPR000209">
    <property type="entry name" value="Peptidase_S8/S53_dom"/>
</dbReference>
<reference evidence="9" key="1">
    <citation type="journal article" date="2019" name="Int. J. Syst. Evol. Microbiol.">
        <title>The Global Catalogue of Microorganisms (GCM) 10K type strain sequencing project: providing services to taxonomists for standard genome sequencing and annotation.</title>
        <authorList>
            <consortium name="The Broad Institute Genomics Platform"/>
            <consortium name="The Broad Institute Genome Sequencing Center for Infectious Disease"/>
            <person name="Wu L."/>
            <person name="Ma J."/>
        </authorList>
    </citation>
    <scope>NUCLEOTIDE SEQUENCE [LARGE SCALE GENOMIC DNA]</scope>
    <source>
        <strain evidence="9">CCUG 43111</strain>
    </source>
</reference>
<feature type="active site" description="Charge relay system" evidence="5">
    <location>
        <position position="176"/>
    </location>
</feature>
<feature type="active site" description="Charge relay system" evidence="5">
    <location>
        <position position="207"/>
    </location>
</feature>
<comment type="similarity">
    <text evidence="1 5">Belongs to the peptidase S8 family.</text>
</comment>
<evidence type="ECO:0000256" key="6">
    <source>
        <dbReference type="SAM" id="SignalP"/>
    </source>
</evidence>
<sequence length="437" mass="44502">MRLALAALALWALLGTSACRAEQEAPAPEAAASEAAASQAEPSRQVLVMLRLPPQHFRPDSAYGGGYTGDAARAARKRLAAELAGSHGLKLVHAWPMPAIGVDCFVMEEAGGGPVERALAALARDPRVLWAQPVSLYEGMDAGDPLYRVQPAGRDWQLAALHRASTGRKVAVAVIDSGVDPAHPDLAGQVALHENFVDGAPDVPEAHGTAVAGIIAARAGNGVGIAGVAPQARLLALRACWERPGAPVRCNSFTLGRAINYALMHDAKIINLSLSGPPDRLLQALLDAALARGIAVVGALDPRRLDGGFPASHPGVIAVAQAGSAAAAPAGTLRAPGADVPTCLPGARWGLVTGSSYAAAHVSGLAALLAELRPAITPAQLRSRLGEEEGEQRTVRTLALQAGQAGSIGACAVLGRAAGACVCQCIPTAATTAEHSP</sequence>
<dbReference type="Gene3D" id="3.40.50.200">
    <property type="entry name" value="Peptidase S8/S53 domain"/>
    <property type="match status" value="1"/>
</dbReference>
<dbReference type="Pfam" id="PF00082">
    <property type="entry name" value="Peptidase_S8"/>
    <property type="match status" value="1"/>
</dbReference>
<feature type="chain" id="PRO_5046557109" evidence="6">
    <location>
        <begin position="21"/>
        <end position="437"/>
    </location>
</feature>
<dbReference type="PROSITE" id="PS51257">
    <property type="entry name" value="PROKAR_LIPOPROTEIN"/>
    <property type="match status" value="1"/>
</dbReference>
<name>A0ABW0MQ82_9BURK</name>
<dbReference type="PRINTS" id="PR00723">
    <property type="entry name" value="SUBTILISIN"/>
</dbReference>
<gene>
    <name evidence="8" type="ORF">ACFPQ5_12480</name>
</gene>
<dbReference type="Proteomes" id="UP001596101">
    <property type="component" value="Unassembled WGS sequence"/>
</dbReference>
<feature type="signal peptide" evidence="6">
    <location>
        <begin position="1"/>
        <end position="20"/>
    </location>
</feature>
<feature type="domain" description="Peptidase S8/S53" evidence="7">
    <location>
        <begin position="167"/>
        <end position="385"/>
    </location>
</feature>
<evidence type="ECO:0000256" key="2">
    <source>
        <dbReference type="ARBA" id="ARBA00022670"/>
    </source>
</evidence>
<keyword evidence="4 5" id="KW-0720">Serine protease</keyword>
<dbReference type="PANTHER" id="PTHR43806:SF11">
    <property type="entry name" value="CEREVISIN-RELATED"/>
    <property type="match status" value="1"/>
</dbReference>
<proteinExistence type="inferred from homology"/>
<evidence type="ECO:0000259" key="7">
    <source>
        <dbReference type="Pfam" id="PF00082"/>
    </source>
</evidence>
<evidence type="ECO:0000256" key="5">
    <source>
        <dbReference type="PROSITE-ProRule" id="PRU01240"/>
    </source>
</evidence>
<protein>
    <submittedName>
        <fullName evidence="8">S8 family serine peptidase</fullName>
    </submittedName>
</protein>
<dbReference type="EMBL" id="JBHSMR010000013">
    <property type="protein sequence ID" value="MFC5479016.1"/>
    <property type="molecule type" value="Genomic_DNA"/>
</dbReference>
<dbReference type="InterPro" id="IPR022398">
    <property type="entry name" value="Peptidase_S8_His-AS"/>
</dbReference>
<evidence type="ECO:0000256" key="4">
    <source>
        <dbReference type="ARBA" id="ARBA00022825"/>
    </source>
</evidence>
<evidence type="ECO:0000256" key="1">
    <source>
        <dbReference type="ARBA" id="ARBA00011073"/>
    </source>
</evidence>